<dbReference type="SMART" id="SM00332">
    <property type="entry name" value="PP2Cc"/>
    <property type="match status" value="1"/>
</dbReference>
<protein>
    <submittedName>
        <fullName evidence="4">Stp1/IreP family PP2C-type Ser/Thr phosphatase</fullName>
    </submittedName>
</protein>
<comment type="caution">
    <text evidence="4">The sequence shown here is derived from an EMBL/GenBank/DDBJ whole genome shotgun (WGS) entry which is preliminary data.</text>
</comment>
<proteinExistence type="predicted"/>
<dbReference type="PROSITE" id="PS51746">
    <property type="entry name" value="PPM_2"/>
    <property type="match status" value="1"/>
</dbReference>
<dbReference type="InterPro" id="IPR015655">
    <property type="entry name" value="PP2C"/>
</dbReference>
<dbReference type="EMBL" id="JBHLYQ010000031">
    <property type="protein sequence ID" value="MFC0081449.1"/>
    <property type="molecule type" value="Genomic_DNA"/>
</dbReference>
<dbReference type="InterPro" id="IPR036457">
    <property type="entry name" value="PPM-type-like_dom_sf"/>
</dbReference>
<dbReference type="Gene3D" id="3.60.40.10">
    <property type="entry name" value="PPM-type phosphatase domain"/>
    <property type="match status" value="1"/>
</dbReference>
<sequence>MTVIRSGSASHVGRVRTVNEDRLLESVALFAVADGMGGHAGGEVAAGLAIEVLQRRFAADPTARGLVEAVRAANRVVFDRSLEDSEVRGMGTTLAAAALVPTEDGDRLVVVNVGDSRVYRYRDGQLEQMTTDHSVAEELVARGELSEAEAAVHPQRHILTRALGVAPEVDVDAWELAPAEGERFLLCSDGLTNEVGQEQIATVLAEVPDPQAVADRLVAMANQHGGSDNVTVVVVDVLVADPPSPEELASGRAREARVLGAGPAARPSSSAGPEVGSRERGAPSGFRDPGWRSAAGEGSVTGVLQVEDLERHLAVEEVADENPATEEPVTLGRHVAGALDDALRSRPRDRGATRPAARWPERRITVRVVLFLVLLAAVVVGGWVLVRFYAEGEYFVGLQGDRVVVEQGRPGGFLGFEPHVVDRTGLTSAEVLAYRVPELRSGVIEPSRAAADRFVANLQAEACSVRPNEPICPRQSGADRAGSVGTA</sequence>
<dbReference type="SUPFAM" id="SSF81606">
    <property type="entry name" value="PP2C-like"/>
    <property type="match status" value="1"/>
</dbReference>
<dbReference type="SMART" id="SM00331">
    <property type="entry name" value="PP2C_SIG"/>
    <property type="match status" value="1"/>
</dbReference>
<dbReference type="Proteomes" id="UP001589788">
    <property type="component" value="Unassembled WGS sequence"/>
</dbReference>
<name>A0ABV6C574_9ACTN</name>
<keyword evidence="2" id="KW-1133">Transmembrane helix</keyword>
<accession>A0ABV6C574</accession>
<evidence type="ECO:0000313" key="5">
    <source>
        <dbReference type="Proteomes" id="UP001589788"/>
    </source>
</evidence>
<dbReference type="CDD" id="cd00143">
    <property type="entry name" value="PP2Cc"/>
    <property type="match status" value="1"/>
</dbReference>
<feature type="transmembrane region" description="Helical" evidence="2">
    <location>
        <begin position="364"/>
        <end position="386"/>
    </location>
</feature>
<dbReference type="RefSeq" id="WP_377788685.1">
    <property type="nucleotide sequence ID" value="NZ_JBHLYQ010000031.1"/>
</dbReference>
<keyword evidence="2" id="KW-0472">Membrane</keyword>
<gene>
    <name evidence="4" type="ORF">ACFFRE_04705</name>
</gene>
<feature type="domain" description="PPM-type phosphatase" evidence="3">
    <location>
        <begin position="5"/>
        <end position="237"/>
    </location>
</feature>
<evidence type="ECO:0000259" key="3">
    <source>
        <dbReference type="PROSITE" id="PS51746"/>
    </source>
</evidence>
<dbReference type="Pfam" id="PF13672">
    <property type="entry name" value="PP2C_2"/>
    <property type="match status" value="1"/>
</dbReference>
<keyword evidence="5" id="KW-1185">Reference proteome</keyword>
<keyword evidence="2" id="KW-0812">Transmembrane</keyword>
<evidence type="ECO:0000256" key="1">
    <source>
        <dbReference type="SAM" id="MobiDB-lite"/>
    </source>
</evidence>
<evidence type="ECO:0000256" key="2">
    <source>
        <dbReference type="SAM" id="Phobius"/>
    </source>
</evidence>
<organism evidence="4 5">
    <name type="scientific">Aciditerrimonas ferrireducens</name>
    <dbReference type="NCBI Taxonomy" id="667306"/>
    <lineage>
        <taxon>Bacteria</taxon>
        <taxon>Bacillati</taxon>
        <taxon>Actinomycetota</taxon>
        <taxon>Acidimicrobiia</taxon>
        <taxon>Acidimicrobiales</taxon>
        <taxon>Acidimicrobiaceae</taxon>
        <taxon>Aciditerrimonas</taxon>
    </lineage>
</organism>
<dbReference type="PANTHER" id="PTHR47992">
    <property type="entry name" value="PROTEIN PHOSPHATASE"/>
    <property type="match status" value="1"/>
</dbReference>
<evidence type="ECO:0000313" key="4">
    <source>
        <dbReference type="EMBL" id="MFC0081449.1"/>
    </source>
</evidence>
<reference evidence="4 5" key="1">
    <citation type="submission" date="2024-09" db="EMBL/GenBank/DDBJ databases">
        <authorList>
            <person name="Sun Q."/>
            <person name="Mori K."/>
        </authorList>
    </citation>
    <scope>NUCLEOTIDE SEQUENCE [LARGE SCALE GENOMIC DNA]</scope>
    <source>
        <strain evidence="4 5">JCM 15389</strain>
    </source>
</reference>
<feature type="compositionally biased region" description="Low complexity" evidence="1">
    <location>
        <begin position="260"/>
        <end position="273"/>
    </location>
</feature>
<feature type="region of interest" description="Disordered" evidence="1">
    <location>
        <begin position="258"/>
        <end position="297"/>
    </location>
</feature>
<dbReference type="NCBIfam" id="NF033484">
    <property type="entry name" value="Stp1_PP2C_phos"/>
    <property type="match status" value="1"/>
</dbReference>
<dbReference type="InterPro" id="IPR001932">
    <property type="entry name" value="PPM-type_phosphatase-like_dom"/>
</dbReference>